<keyword evidence="1" id="KW-0472">Membrane</keyword>
<dbReference type="PANTHER" id="PTHR36151:SF3">
    <property type="entry name" value="ER-BOUND OXYGENASE MPAB_MPAB'_RUBBER OXYGENASE CATALYTIC DOMAIN-CONTAINING PROTEIN"/>
    <property type="match status" value="1"/>
</dbReference>
<dbReference type="Pfam" id="PF09995">
    <property type="entry name" value="MPAB_Lcp_cat"/>
    <property type="match status" value="1"/>
</dbReference>
<keyword evidence="1" id="KW-0812">Transmembrane</keyword>
<evidence type="ECO:0000256" key="1">
    <source>
        <dbReference type="SAM" id="Phobius"/>
    </source>
</evidence>
<evidence type="ECO:0000313" key="3">
    <source>
        <dbReference type="EMBL" id="KAK4222501.1"/>
    </source>
</evidence>
<dbReference type="PANTHER" id="PTHR36151">
    <property type="entry name" value="BLR2777 PROTEIN"/>
    <property type="match status" value="1"/>
</dbReference>
<evidence type="ECO:0000313" key="4">
    <source>
        <dbReference type="Proteomes" id="UP001301958"/>
    </source>
</evidence>
<dbReference type="InterPro" id="IPR018713">
    <property type="entry name" value="MPAB/Lcp_cat_dom"/>
</dbReference>
<feature type="domain" description="ER-bound oxygenase mpaB/mpaB'/Rubber oxygenase catalytic" evidence="2">
    <location>
        <begin position="87"/>
        <end position="304"/>
    </location>
</feature>
<proteinExistence type="predicted"/>
<feature type="transmembrane region" description="Helical" evidence="1">
    <location>
        <begin position="265"/>
        <end position="284"/>
    </location>
</feature>
<keyword evidence="4" id="KW-1185">Reference proteome</keyword>
<comment type="caution">
    <text evidence="3">The sequence shown here is derived from an EMBL/GenBank/DDBJ whole genome shotgun (WGS) entry which is preliminary data.</text>
</comment>
<name>A0AAN7BE74_9PEZI</name>
<feature type="transmembrane region" description="Helical" evidence="1">
    <location>
        <begin position="304"/>
        <end position="325"/>
    </location>
</feature>
<dbReference type="EMBL" id="MU865468">
    <property type="protein sequence ID" value="KAK4222501.1"/>
    <property type="molecule type" value="Genomic_DNA"/>
</dbReference>
<reference evidence="3" key="2">
    <citation type="submission" date="2023-05" db="EMBL/GenBank/DDBJ databases">
        <authorList>
            <consortium name="Lawrence Berkeley National Laboratory"/>
            <person name="Steindorff A."/>
            <person name="Hensen N."/>
            <person name="Bonometti L."/>
            <person name="Westerberg I."/>
            <person name="Brannstrom I.O."/>
            <person name="Guillou S."/>
            <person name="Cros-Aarteil S."/>
            <person name="Calhoun S."/>
            <person name="Haridas S."/>
            <person name="Kuo A."/>
            <person name="Mondo S."/>
            <person name="Pangilinan J."/>
            <person name="Riley R."/>
            <person name="Labutti K."/>
            <person name="Andreopoulos B."/>
            <person name="Lipzen A."/>
            <person name="Chen C."/>
            <person name="Yanf M."/>
            <person name="Daum C."/>
            <person name="Ng V."/>
            <person name="Clum A."/>
            <person name="Ohm R."/>
            <person name="Martin F."/>
            <person name="Silar P."/>
            <person name="Natvig D."/>
            <person name="Lalanne C."/>
            <person name="Gautier V."/>
            <person name="Ament-Velasquez S.L."/>
            <person name="Kruys A."/>
            <person name="Hutchinson M.I."/>
            <person name="Powell A.J."/>
            <person name="Barry K."/>
            <person name="Miller A.N."/>
            <person name="Grigoriev I.V."/>
            <person name="Debuchy R."/>
            <person name="Gladieux P."/>
            <person name="Thoren M.H."/>
            <person name="Johannesson H."/>
        </authorList>
    </citation>
    <scope>NUCLEOTIDE SEQUENCE</scope>
    <source>
        <strain evidence="3">CBS 990.96</strain>
    </source>
</reference>
<evidence type="ECO:0000259" key="2">
    <source>
        <dbReference type="Pfam" id="PF09995"/>
    </source>
</evidence>
<dbReference type="Proteomes" id="UP001301958">
    <property type="component" value="Unassembled WGS sequence"/>
</dbReference>
<accession>A0AAN7BE74</accession>
<reference evidence="3" key="1">
    <citation type="journal article" date="2023" name="Mol. Phylogenet. Evol.">
        <title>Genome-scale phylogeny and comparative genomics of the fungal order Sordariales.</title>
        <authorList>
            <person name="Hensen N."/>
            <person name="Bonometti L."/>
            <person name="Westerberg I."/>
            <person name="Brannstrom I.O."/>
            <person name="Guillou S."/>
            <person name="Cros-Aarteil S."/>
            <person name="Calhoun S."/>
            <person name="Haridas S."/>
            <person name="Kuo A."/>
            <person name="Mondo S."/>
            <person name="Pangilinan J."/>
            <person name="Riley R."/>
            <person name="LaButti K."/>
            <person name="Andreopoulos B."/>
            <person name="Lipzen A."/>
            <person name="Chen C."/>
            <person name="Yan M."/>
            <person name="Daum C."/>
            <person name="Ng V."/>
            <person name="Clum A."/>
            <person name="Steindorff A."/>
            <person name="Ohm R.A."/>
            <person name="Martin F."/>
            <person name="Silar P."/>
            <person name="Natvig D.O."/>
            <person name="Lalanne C."/>
            <person name="Gautier V."/>
            <person name="Ament-Velasquez S.L."/>
            <person name="Kruys A."/>
            <person name="Hutchinson M.I."/>
            <person name="Powell A.J."/>
            <person name="Barry K."/>
            <person name="Miller A.N."/>
            <person name="Grigoriev I.V."/>
            <person name="Debuchy R."/>
            <person name="Gladieux P."/>
            <person name="Hiltunen Thoren M."/>
            <person name="Johannesson H."/>
        </authorList>
    </citation>
    <scope>NUCLEOTIDE SEQUENCE</scope>
    <source>
        <strain evidence="3">CBS 990.96</strain>
    </source>
</reference>
<gene>
    <name evidence="3" type="ORF">QBC38DRAFT_80970</name>
</gene>
<keyword evidence="1" id="KW-1133">Transmembrane helix</keyword>
<organism evidence="3 4">
    <name type="scientific">Podospora fimiseda</name>
    <dbReference type="NCBI Taxonomy" id="252190"/>
    <lineage>
        <taxon>Eukaryota</taxon>
        <taxon>Fungi</taxon>
        <taxon>Dikarya</taxon>
        <taxon>Ascomycota</taxon>
        <taxon>Pezizomycotina</taxon>
        <taxon>Sordariomycetes</taxon>
        <taxon>Sordariomycetidae</taxon>
        <taxon>Sordariales</taxon>
        <taxon>Podosporaceae</taxon>
        <taxon>Podospora</taxon>
    </lineage>
</organism>
<dbReference type="AlphaFoldDB" id="A0AAN7BE74"/>
<dbReference type="GO" id="GO:0016491">
    <property type="term" value="F:oxidoreductase activity"/>
    <property type="evidence" value="ECO:0007669"/>
    <property type="project" value="InterPro"/>
</dbReference>
<sequence length="352" mass="40537">MSNTQVSQTYRIQYLGSSADQRDPLCPNSNARKPKKIRLIQTKKKEHIPKDYFKPMAKPSVIDHQTPLLQPQSPDDILKTSCSNLLTWVGGVLAILLQFAAPGIAKGSCTHSRFTSHPISRFRRTAIFIHAVVHGTPDQKRLITSAIKKQHSFIKGPDYTASDPDLQKWTAATLFIGAITAPDALYSPSSPWRRTKPFFIRQEKELMCLAYGKFATALDMPEEMWPKCLDEFNRYYETTLKMFEKNVGEESKDLARILLNGEMKLPWFVKVWLVPVMRVLMTFWLPPTLRVAYGLPDPDGWLVWVAYVVVVWIGWAVNSMMPEIVKDWIRNWMKRDMERAAEDIRAHGRWMV</sequence>
<protein>
    <recommendedName>
        <fullName evidence="2">ER-bound oxygenase mpaB/mpaB'/Rubber oxygenase catalytic domain-containing protein</fullName>
    </recommendedName>
</protein>